<reference evidence="2 3" key="1">
    <citation type="journal article" date="2021" name="Genome Biol. Evol.">
        <title>Complete Genome Sequencing of a Novel Gloeobacter Species from a Waterfall Cave in Mexico.</title>
        <authorList>
            <person name="Saw J.H."/>
            <person name="Cardona T."/>
            <person name="Montejano G."/>
        </authorList>
    </citation>
    <scope>NUCLEOTIDE SEQUENCE [LARGE SCALE GENOMIC DNA]</scope>
    <source>
        <strain evidence="2">MG652769</strain>
    </source>
</reference>
<dbReference type="SUPFAM" id="SSF52833">
    <property type="entry name" value="Thioredoxin-like"/>
    <property type="match status" value="1"/>
</dbReference>
<dbReference type="InterPro" id="IPR008928">
    <property type="entry name" value="6-hairpin_glycosidase_sf"/>
</dbReference>
<proteinExistence type="predicted"/>
<dbReference type="SUPFAM" id="SSF48208">
    <property type="entry name" value="Six-hairpin glycosidases"/>
    <property type="match status" value="1"/>
</dbReference>
<name>A0ABY3PH92_9CYAN</name>
<dbReference type="Pfam" id="PF03190">
    <property type="entry name" value="Thioredox_DsbH"/>
    <property type="match status" value="1"/>
</dbReference>
<feature type="domain" description="Spermatogenesis-associated protein 20-like TRX" evidence="1">
    <location>
        <begin position="8"/>
        <end position="169"/>
    </location>
</feature>
<evidence type="ECO:0000313" key="2">
    <source>
        <dbReference type="EMBL" id="UFP93046.1"/>
    </source>
</evidence>
<evidence type="ECO:0000259" key="1">
    <source>
        <dbReference type="Pfam" id="PF03190"/>
    </source>
</evidence>
<keyword evidence="3" id="KW-1185">Reference proteome</keyword>
<evidence type="ECO:0000313" key="3">
    <source>
        <dbReference type="Proteomes" id="UP001054846"/>
    </source>
</evidence>
<dbReference type="Gene3D" id="1.50.10.10">
    <property type="match status" value="1"/>
</dbReference>
<dbReference type="EMBL" id="CP063845">
    <property type="protein sequence ID" value="UFP93046.1"/>
    <property type="molecule type" value="Genomic_DNA"/>
</dbReference>
<dbReference type="InterPro" id="IPR012341">
    <property type="entry name" value="6hp_glycosidase-like_sf"/>
</dbReference>
<dbReference type="PANTHER" id="PTHR42899:SF1">
    <property type="entry name" value="SPERMATOGENESIS-ASSOCIATED PROTEIN 20"/>
    <property type="match status" value="1"/>
</dbReference>
<dbReference type="RefSeq" id="WP_230840052.1">
    <property type="nucleotide sequence ID" value="NZ_CP063845.1"/>
</dbReference>
<sequence length="650" mass="72645">MSTPATPNRLLHEKSLYLRKHAYNPIDWLPWAPEALAKAEREDKPLFVSIGYSSCHWCTVMENEAFSDPAIAGFMNANFVAIKVDREERPDIDAIYMQALQLMNQQGGWPLNIFLTPGDLVPFYGGTYFPVEDRYGRPGFLRVLEAIHGYYRGQRERLGDHKERMLGALEAATRLQPLLELPPDPLRRAVSPLRALLARDGMGPSFPMIPHAGFALRMGRFLEAELAQSACERGEDLATGGIFDHVGGGFHRYTVDGTWTVPHFEKMLYDNGQIVEFLSDLWASGLHTPAFERAVAFTHRWLLREMTDARGYFYAAQDADSEGEEGKFYVWGAAELQVVLSGEELAALESAFFVSPEGNFEGRTTVLQRRSGDGLAPVVETALAKLFAVRSRRVPAATDTKLIVSWNALMIAGLNRAADVFGRPEYRETALGAARFILEHQRARGEFYRINYDGEPAIPARAEDYACFIKALIDLYVSTQQGEWLEAARALQQQMDEQLWDLEMGGYFSAPAGPDLLIREKDFQDSATPAANGLAAANLVRLFLLTDEPAYLEAAEALLRQFARILDEVPRASPSLLAGYDWYRNQVLVQTDPARIADLLRGYWPTAVFKAVDVKPAVALVCEGLRCLEPIESEAQLEAQLRTSLVRAEN</sequence>
<organism evidence="2 3">
    <name type="scientific">Gloeobacter morelensis MG652769</name>
    <dbReference type="NCBI Taxonomy" id="2781736"/>
    <lineage>
        <taxon>Bacteria</taxon>
        <taxon>Bacillati</taxon>
        <taxon>Cyanobacteriota</taxon>
        <taxon>Cyanophyceae</taxon>
        <taxon>Gloeobacterales</taxon>
        <taxon>Gloeobacteraceae</taxon>
        <taxon>Gloeobacter</taxon>
        <taxon>Gloeobacter morelensis</taxon>
    </lineage>
</organism>
<dbReference type="PIRSF" id="PIRSF006402">
    <property type="entry name" value="UCP006402_thioredoxin"/>
    <property type="match status" value="1"/>
</dbReference>
<dbReference type="InterPro" id="IPR024705">
    <property type="entry name" value="Ssp411"/>
</dbReference>
<dbReference type="CDD" id="cd02955">
    <property type="entry name" value="SSP411"/>
    <property type="match status" value="1"/>
</dbReference>
<protein>
    <submittedName>
        <fullName evidence="2">Thioredoxin domain-containing protein</fullName>
    </submittedName>
</protein>
<gene>
    <name evidence="2" type="ORF">ISF26_14650</name>
</gene>
<dbReference type="InterPro" id="IPR004879">
    <property type="entry name" value="Ssp411-like_TRX"/>
</dbReference>
<dbReference type="PANTHER" id="PTHR42899">
    <property type="entry name" value="SPERMATOGENESIS-ASSOCIATED PROTEIN 20"/>
    <property type="match status" value="1"/>
</dbReference>
<dbReference type="InterPro" id="IPR036249">
    <property type="entry name" value="Thioredoxin-like_sf"/>
</dbReference>
<dbReference type="Gene3D" id="3.40.30.10">
    <property type="entry name" value="Glutaredoxin"/>
    <property type="match status" value="1"/>
</dbReference>
<dbReference type="Proteomes" id="UP001054846">
    <property type="component" value="Chromosome"/>
</dbReference>
<accession>A0ABY3PH92</accession>